<dbReference type="Proteomes" id="UP001254848">
    <property type="component" value="Unassembled WGS sequence"/>
</dbReference>
<name>A0ABU3P3L3_9FIRM</name>
<comment type="caution">
    <text evidence="2">The sequence shown here is derived from an EMBL/GenBank/DDBJ whole genome shotgun (WGS) entry which is preliminary data.</text>
</comment>
<feature type="transmembrane region" description="Helical" evidence="1">
    <location>
        <begin position="90"/>
        <end position="110"/>
    </location>
</feature>
<feature type="transmembrane region" description="Helical" evidence="1">
    <location>
        <begin position="5"/>
        <end position="25"/>
    </location>
</feature>
<feature type="transmembrane region" description="Helical" evidence="1">
    <location>
        <begin position="116"/>
        <end position="142"/>
    </location>
</feature>
<accession>A0ABU3P3L3</accession>
<organism evidence="2 3">
    <name type="scientific">Anaeroselena agilis</name>
    <dbReference type="NCBI Taxonomy" id="3063788"/>
    <lineage>
        <taxon>Bacteria</taxon>
        <taxon>Bacillati</taxon>
        <taxon>Bacillota</taxon>
        <taxon>Negativicutes</taxon>
        <taxon>Acetonemataceae</taxon>
        <taxon>Anaeroselena</taxon>
    </lineage>
</organism>
<sequence>MEDRVLRGFSAGIAGGIAMNIWSFISGAMNMTTLRISDWAAVIIHAHTPPFSLGETLFSLLGQLIFSGVLGIAFAYLVPPAGSRYLIFKGWLFSVTAWFLIYAVTTLFKVEGTVPIPLMTAIANLIASSVFGLVLAAALNALTVGSGSSARLGMVPAMKPLDDDDETRPR</sequence>
<keyword evidence="1" id="KW-0472">Membrane</keyword>
<keyword evidence="3" id="KW-1185">Reference proteome</keyword>
<keyword evidence="1" id="KW-0812">Transmembrane</keyword>
<protein>
    <submittedName>
        <fullName evidence="2">Uncharacterized protein</fullName>
    </submittedName>
</protein>
<evidence type="ECO:0000313" key="3">
    <source>
        <dbReference type="Proteomes" id="UP001254848"/>
    </source>
</evidence>
<reference evidence="2 3" key="1">
    <citation type="submission" date="2023-07" db="EMBL/GenBank/DDBJ databases">
        <title>The novel representative of Negativicutes class, Anaeroselena agilis gen. nov. sp. nov.</title>
        <authorList>
            <person name="Prokofeva M.I."/>
            <person name="Elcheninov A.G."/>
            <person name="Klyukina A."/>
            <person name="Kublanov I.V."/>
            <person name="Frolov E.N."/>
            <person name="Podosokorskaya O.A."/>
        </authorList>
    </citation>
    <scope>NUCLEOTIDE SEQUENCE [LARGE SCALE GENOMIC DNA]</scope>
    <source>
        <strain evidence="2 3">4137-cl</strain>
    </source>
</reference>
<dbReference type="RefSeq" id="WP_413782064.1">
    <property type="nucleotide sequence ID" value="NZ_JAUOZS010000001.1"/>
</dbReference>
<gene>
    <name evidence="2" type="ORF">Q4T40_20485</name>
</gene>
<feature type="transmembrane region" description="Helical" evidence="1">
    <location>
        <begin position="57"/>
        <end position="78"/>
    </location>
</feature>
<evidence type="ECO:0000313" key="2">
    <source>
        <dbReference type="EMBL" id="MDT8903611.1"/>
    </source>
</evidence>
<evidence type="ECO:0000256" key="1">
    <source>
        <dbReference type="SAM" id="Phobius"/>
    </source>
</evidence>
<dbReference type="EMBL" id="JAUOZS010000001">
    <property type="protein sequence ID" value="MDT8903611.1"/>
    <property type="molecule type" value="Genomic_DNA"/>
</dbReference>
<proteinExistence type="predicted"/>
<keyword evidence="1" id="KW-1133">Transmembrane helix</keyword>